<gene>
    <name evidence="8" type="ORF">AFUS01_LOCUS16448</name>
</gene>
<evidence type="ECO:0000256" key="5">
    <source>
        <dbReference type="SAM" id="MobiDB-lite"/>
    </source>
</evidence>
<accession>A0A8J2KLR3</accession>
<keyword evidence="6" id="KW-0812">Transmembrane</keyword>
<comment type="caution">
    <text evidence="8">The sequence shown here is derived from an EMBL/GenBank/DDBJ whole genome shotgun (WGS) entry which is preliminary data.</text>
</comment>
<dbReference type="InterPro" id="IPR006011">
    <property type="entry name" value="Syntaxin_N"/>
</dbReference>
<dbReference type="PANTHER" id="PTHR19957">
    <property type="entry name" value="SYNTAXIN"/>
    <property type="match status" value="1"/>
</dbReference>
<protein>
    <recommendedName>
        <fullName evidence="7">t-SNARE coiled-coil homology domain-containing protein</fullName>
    </recommendedName>
</protein>
<keyword evidence="3" id="KW-0813">Transport</keyword>
<dbReference type="AlphaFoldDB" id="A0A8J2KLR3"/>
<feature type="region of interest" description="Disordered" evidence="5">
    <location>
        <begin position="1"/>
        <end position="29"/>
    </location>
</feature>
<dbReference type="PROSITE" id="PS50192">
    <property type="entry name" value="T_SNARE"/>
    <property type="match status" value="1"/>
</dbReference>
<feature type="compositionally biased region" description="Polar residues" evidence="5">
    <location>
        <begin position="1"/>
        <end position="16"/>
    </location>
</feature>
<evidence type="ECO:0000256" key="6">
    <source>
        <dbReference type="SAM" id="Phobius"/>
    </source>
</evidence>
<proteinExistence type="inferred from homology"/>
<evidence type="ECO:0000313" key="9">
    <source>
        <dbReference type="Proteomes" id="UP000708208"/>
    </source>
</evidence>
<dbReference type="EMBL" id="CAJVCH010151075">
    <property type="protein sequence ID" value="CAG7727616.1"/>
    <property type="molecule type" value="Genomic_DNA"/>
</dbReference>
<dbReference type="GO" id="GO:0005484">
    <property type="term" value="F:SNAP receptor activity"/>
    <property type="evidence" value="ECO:0007669"/>
    <property type="project" value="InterPro"/>
</dbReference>
<dbReference type="GO" id="GO:0031201">
    <property type="term" value="C:SNARE complex"/>
    <property type="evidence" value="ECO:0007669"/>
    <property type="project" value="TreeGrafter"/>
</dbReference>
<sequence>MSSQGLMSGGQKSYGSTDDEPTVGFAGPSGSSSPGFFDAAQFYLLCDQITSSVFAIAKHANTLEKTLKTIGSKNDSKYVREAVHVDQTMANQKIVETTNNLKKLSTLIRQNPQGAGKEEQMRVTRLTSDFGSTVQRYTDLQKQIVAKMKVTFLPPSKTSGSADDDDQSQLVNNEETQAQAQHLQETLEFEQGMLIEREDRIRQIESDIVDVNDIMRELGTMVHAQGEAVDTIEGNIDGAYHEVEAGTQELQKAASYQTKYRKRLFCLLATGFIILLIVIILLATQLRS</sequence>
<feature type="domain" description="T-SNARE coiled-coil homology" evidence="7">
    <location>
        <begin position="191"/>
        <end position="253"/>
    </location>
</feature>
<dbReference type="InterPro" id="IPR045242">
    <property type="entry name" value="Syntaxin"/>
</dbReference>
<dbReference type="GO" id="GO:0006836">
    <property type="term" value="P:neurotransmitter transport"/>
    <property type="evidence" value="ECO:0007669"/>
    <property type="project" value="UniProtKB-KW"/>
</dbReference>
<comment type="similarity">
    <text evidence="2 4">Belongs to the syntaxin family.</text>
</comment>
<dbReference type="InterPro" id="IPR006012">
    <property type="entry name" value="Syntaxin/epimorphin_CS"/>
</dbReference>
<dbReference type="OrthoDB" id="75754at2759"/>
<dbReference type="Pfam" id="PF14523">
    <property type="entry name" value="Syntaxin_2"/>
    <property type="match status" value="1"/>
</dbReference>
<evidence type="ECO:0000313" key="8">
    <source>
        <dbReference type="EMBL" id="CAG7727616.1"/>
    </source>
</evidence>
<dbReference type="SMART" id="SM00503">
    <property type="entry name" value="SynN"/>
    <property type="match status" value="1"/>
</dbReference>
<dbReference type="PANTHER" id="PTHR19957:SF38">
    <property type="entry name" value="LD27581P"/>
    <property type="match status" value="1"/>
</dbReference>
<dbReference type="Pfam" id="PF05739">
    <property type="entry name" value="SNARE"/>
    <property type="match status" value="1"/>
</dbReference>
<dbReference type="PROSITE" id="PS00914">
    <property type="entry name" value="SYNTAXIN"/>
    <property type="match status" value="1"/>
</dbReference>
<evidence type="ECO:0000256" key="1">
    <source>
        <dbReference type="ARBA" id="ARBA00004211"/>
    </source>
</evidence>
<dbReference type="GO" id="GO:0012505">
    <property type="term" value="C:endomembrane system"/>
    <property type="evidence" value="ECO:0007669"/>
    <property type="project" value="TreeGrafter"/>
</dbReference>
<keyword evidence="9" id="KW-1185">Reference proteome</keyword>
<keyword evidence="3" id="KW-0532">Neurotransmitter transport</keyword>
<dbReference type="SMART" id="SM00397">
    <property type="entry name" value="t_SNARE"/>
    <property type="match status" value="1"/>
</dbReference>
<dbReference type="GO" id="GO:0000149">
    <property type="term" value="F:SNARE binding"/>
    <property type="evidence" value="ECO:0007669"/>
    <property type="project" value="TreeGrafter"/>
</dbReference>
<dbReference type="FunFam" id="1.20.5.110:FF:000059">
    <property type="entry name" value="Related to syntaxin 12"/>
    <property type="match status" value="1"/>
</dbReference>
<evidence type="ECO:0000256" key="2">
    <source>
        <dbReference type="ARBA" id="ARBA00009063"/>
    </source>
</evidence>
<feature type="transmembrane region" description="Helical" evidence="6">
    <location>
        <begin position="264"/>
        <end position="283"/>
    </location>
</feature>
<evidence type="ECO:0000256" key="3">
    <source>
        <dbReference type="ARBA" id="ARBA00022775"/>
    </source>
</evidence>
<dbReference type="InterPro" id="IPR000727">
    <property type="entry name" value="T_SNARE_dom"/>
</dbReference>
<dbReference type="Proteomes" id="UP000708208">
    <property type="component" value="Unassembled WGS sequence"/>
</dbReference>
<dbReference type="GO" id="GO:0048278">
    <property type="term" value="P:vesicle docking"/>
    <property type="evidence" value="ECO:0007669"/>
    <property type="project" value="TreeGrafter"/>
</dbReference>
<dbReference type="GO" id="GO:0006906">
    <property type="term" value="P:vesicle fusion"/>
    <property type="evidence" value="ECO:0007669"/>
    <property type="project" value="TreeGrafter"/>
</dbReference>
<reference evidence="8" key="1">
    <citation type="submission" date="2021-06" db="EMBL/GenBank/DDBJ databases">
        <authorList>
            <person name="Hodson N. C."/>
            <person name="Mongue J. A."/>
            <person name="Jaron S. K."/>
        </authorList>
    </citation>
    <scope>NUCLEOTIDE SEQUENCE</scope>
</reference>
<keyword evidence="6" id="KW-1133">Transmembrane helix</keyword>
<dbReference type="CDD" id="cd15847">
    <property type="entry name" value="SNARE_syntaxin7_like"/>
    <property type="match status" value="1"/>
</dbReference>
<name>A0A8J2KLR3_9HEXA</name>
<comment type="subcellular location">
    <subcellularLocation>
        <location evidence="1">Membrane</location>
        <topology evidence="1">Single-pass type IV membrane protein</topology>
    </subcellularLocation>
</comment>
<keyword evidence="6" id="KW-0472">Membrane</keyword>
<dbReference type="GO" id="GO:0006886">
    <property type="term" value="P:intracellular protein transport"/>
    <property type="evidence" value="ECO:0007669"/>
    <property type="project" value="InterPro"/>
</dbReference>
<organism evidence="8 9">
    <name type="scientific">Allacma fusca</name>
    <dbReference type="NCBI Taxonomy" id="39272"/>
    <lineage>
        <taxon>Eukaryota</taxon>
        <taxon>Metazoa</taxon>
        <taxon>Ecdysozoa</taxon>
        <taxon>Arthropoda</taxon>
        <taxon>Hexapoda</taxon>
        <taxon>Collembola</taxon>
        <taxon>Symphypleona</taxon>
        <taxon>Sminthuridae</taxon>
        <taxon>Allacma</taxon>
    </lineage>
</organism>
<evidence type="ECO:0000256" key="4">
    <source>
        <dbReference type="RuleBase" id="RU003858"/>
    </source>
</evidence>
<evidence type="ECO:0000259" key="7">
    <source>
        <dbReference type="PROSITE" id="PS50192"/>
    </source>
</evidence>